<dbReference type="EMBL" id="BSTJ01000009">
    <property type="protein sequence ID" value="GLY78407.1"/>
    <property type="molecule type" value="Genomic_DNA"/>
</dbReference>
<protein>
    <submittedName>
        <fullName evidence="3">Uncharacterized protein</fullName>
    </submittedName>
</protein>
<reference evidence="2" key="1">
    <citation type="submission" date="2023-03" db="EMBL/GenBank/DDBJ databases">
        <title>Actinoallomurus iriomotensis NBRC 103681.</title>
        <authorList>
            <person name="Ichikawa N."/>
            <person name="Sato H."/>
            <person name="Tonouchi N."/>
        </authorList>
    </citation>
    <scope>NUCLEOTIDE SEQUENCE</scope>
    <source>
        <strain evidence="2">NBRC 103681</strain>
    </source>
</reference>
<dbReference type="RefSeq" id="WP_285577635.1">
    <property type="nucleotide sequence ID" value="NZ_BSTJ01000009.1"/>
</dbReference>
<feature type="transmembrane region" description="Helical" evidence="1">
    <location>
        <begin position="35"/>
        <end position="54"/>
    </location>
</feature>
<dbReference type="Proteomes" id="UP001165074">
    <property type="component" value="Unassembled WGS sequence"/>
</dbReference>
<proteinExistence type="predicted"/>
<dbReference type="Proteomes" id="UP001165135">
    <property type="component" value="Unassembled WGS sequence"/>
</dbReference>
<reference evidence="3" key="2">
    <citation type="submission" date="2023-03" db="EMBL/GenBank/DDBJ databases">
        <title>Actinoallomurus iriomotensis NBRC 103684.</title>
        <authorList>
            <person name="Ichikawa N."/>
            <person name="Sato H."/>
            <person name="Tonouchi N."/>
        </authorList>
    </citation>
    <scope>NUCLEOTIDE SEQUENCE</scope>
    <source>
        <strain evidence="3">NBRC 103684</strain>
    </source>
</reference>
<keyword evidence="4" id="KW-1185">Reference proteome</keyword>
<name>A0A9W6S9B9_9ACTN</name>
<evidence type="ECO:0000313" key="4">
    <source>
        <dbReference type="Proteomes" id="UP001165074"/>
    </source>
</evidence>
<evidence type="ECO:0000256" key="1">
    <source>
        <dbReference type="SAM" id="Phobius"/>
    </source>
</evidence>
<comment type="caution">
    <text evidence="3">The sequence shown here is derived from an EMBL/GenBank/DDBJ whole genome shotgun (WGS) entry which is preliminary data.</text>
</comment>
<sequence>MARNEQDPAASTQQFRAFANRGGGEAAKQGPNTGLIIGLIIGVVVVVAVIALLVV</sequence>
<evidence type="ECO:0000313" key="3">
    <source>
        <dbReference type="EMBL" id="GLY88077.1"/>
    </source>
</evidence>
<dbReference type="AlphaFoldDB" id="A0A9W6S9B9"/>
<dbReference type="EMBL" id="BSTK01000009">
    <property type="protein sequence ID" value="GLY88077.1"/>
    <property type="molecule type" value="Genomic_DNA"/>
</dbReference>
<gene>
    <name evidence="2" type="ORF">Airi01_066740</name>
    <name evidence="3" type="ORF">Airi02_060060</name>
</gene>
<keyword evidence="1" id="KW-0472">Membrane</keyword>
<accession>A0A9W6S9B9</accession>
<keyword evidence="1" id="KW-1133">Transmembrane helix</keyword>
<evidence type="ECO:0000313" key="2">
    <source>
        <dbReference type="EMBL" id="GLY78407.1"/>
    </source>
</evidence>
<keyword evidence="1" id="KW-0812">Transmembrane</keyword>
<organism evidence="3 4">
    <name type="scientific">Actinoallomurus iriomotensis</name>
    <dbReference type="NCBI Taxonomy" id="478107"/>
    <lineage>
        <taxon>Bacteria</taxon>
        <taxon>Bacillati</taxon>
        <taxon>Actinomycetota</taxon>
        <taxon>Actinomycetes</taxon>
        <taxon>Streptosporangiales</taxon>
        <taxon>Thermomonosporaceae</taxon>
        <taxon>Actinoallomurus</taxon>
    </lineage>
</organism>